<organism evidence="2 3">
    <name type="scientific">Panagrolaimus davidi</name>
    <dbReference type="NCBI Taxonomy" id="227884"/>
    <lineage>
        <taxon>Eukaryota</taxon>
        <taxon>Metazoa</taxon>
        <taxon>Ecdysozoa</taxon>
        <taxon>Nematoda</taxon>
        <taxon>Chromadorea</taxon>
        <taxon>Rhabditida</taxon>
        <taxon>Tylenchina</taxon>
        <taxon>Panagrolaimomorpha</taxon>
        <taxon>Panagrolaimoidea</taxon>
        <taxon>Panagrolaimidae</taxon>
        <taxon>Panagrolaimus</taxon>
    </lineage>
</organism>
<evidence type="ECO:0000313" key="3">
    <source>
        <dbReference type="WBParaSite" id="PDA_v2.g14274.t1"/>
    </source>
</evidence>
<evidence type="ECO:0000313" key="2">
    <source>
        <dbReference type="Proteomes" id="UP000887578"/>
    </source>
</evidence>
<evidence type="ECO:0000256" key="1">
    <source>
        <dbReference type="SAM" id="MobiDB-lite"/>
    </source>
</evidence>
<dbReference type="AlphaFoldDB" id="A0A914P8A4"/>
<keyword evidence="2" id="KW-1185">Reference proteome</keyword>
<protein>
    <submittedName>
        <fullName evidence="3">Uncharacterized protein</fullName>
    </submittedName>
</protein>
<dbReference type="WBParaSite" id="PDA_v2.g14274.t1">
    <property type="protein sequence ID" value="PDA_v2.g14274.t1"/>
    <property type="gene ID" value="PDA_v2.g14274"/>
</dbReference>
<accession>A0A914P8A4</accession>
<proteinExistence type="predicted"/>
<sequence length="311" mass="34617">MSNSVASEGPLPGNDETVSSPSASAVVHSPTSASTSPTTAGPPNIPASPPPTTSPPPTISPPPNTAAQRPTFGDFHFTTAHTYSEWGRLNGVTVLDCWAACIPNKNIQFSSVVLYNYFCNVHQKTVIVLCGHLMEEKLGGRSNPMLMQEAESRLAKTLADLLRTIDPRYEIFTGSINTFLTAMHRWLNFPIFLEWAHLSSKSPLHIMIKRRRNYYGVGGRELTIPAFTADDQISLDQLATALRETATTTEIEMQLKNTLHLRKSWTKKLIADPELERGVATAFFQKFPIFTTKLELVRSFFYYNNYNKNHG</sequence>
<dbReference type="Proteomes" id="UP000887578">
    <property type="component" value="Unplaced"/>
</dbReference>
<feature type="compositionally biased region" description="Low complexity" evidence="1">
    <location>
        <begin position="17"/>
        <end position="42"/>
    </location>
</feature>
<feature type="compositionally biased region" description="Pro residues" evidence="1">
    <location>
        <begin position="43"/>
        <end position="64"/>
    </location>
</feature>
<reference evidence="3" key="1">
    <citation type="submission" date="2022-11" db="UniProtKB">
        <authorList>
            <consortium name="WormBaseParasite"/>
        </authorList>
    </citation>
    <scope>IDENTIFICATION</scope>
</reference>
<feature type="region of interest" description="Disordered" evidence="1">
    <location>
        <begin position="1"/>
        <end position="71"/>
    </location>
</feature>
<name>A0A914P8A4_9BILA</name>